<keyword evidence="4" id="KW-0175">Coiled coil</keyword>
<feature type="coiled-coil region" evidence="4">
    <location>
        <begin position="202"/>
        <end position="246"/>
    </location>
</feature>
<feature type="compositionally biased region" description="Polar residues" evidence="5">
    <location>
        <begin position="5186"/>
        <end position="5219"/>
    </location>
</feature>
<dbReference type="CDD" id="cd09077">
    <property type="entry name" value="R1-I-EN"/>
    <property type="match status" value="4"/>
</dbReference>
<feature type="domain" description="Reverse transcriptase" evidence="7">
    <location>
        <begin position="2869"/>
        <end position="3141"/>
    </location>
</feature>
<feature type="compositionally biased region" description="Basic and acidic residues" evidence="5">
    <location>
        <begin position="5249"/>
        <end position="5258"/>
    </location>
</feature>
<accession>A0A139W9B3</accession>
<feature type="region of interest" description="Disordered" evidence="5">
    <location>
        <begin position="3474"/>
        <end position="3496"/>
    </location>
</feature>
<evidence type="ECO:0000313" key="9">
    <source>
        <dbReference type="Proteomes" id="UP000007266"/>
    </source>
</evidence>
<feature type="coiled-coil region" evidence="4">
    <location>
        <begin position="1042"/>
        <end position="1069"/>
    </location>
</feature>
<feature type="region of interest" description="Disordered" evidence="5">
    <location>
        <begin position="2116"/>
        <end position="2135"/>
    </location>
</feature>
<feature type="region of interest" description="Disordered" evidence="5">
    <location>
        <begin position="1"/>
        <end position="115"/>
    </location>
</feature>
<dbReference type="GO" id="GO:0008270">
    <property type="term" value="F:zinc ion binding"/>
    <property type="evidence" value="ECO:0007669"/>
    <property type="project" value="UniProtKB-KW"/>
</dbReference>
<dbReference type="SMART" id="SM00343">
    <property type="entry name" value="ZnF_C2HC"/>
    <property type="match status" value="10"/>
</dbReference>
<feature type="compositionally biased region" description="Polar residues" evidence="5">
    <location>
        <begin position="3394"/>
        <end position="3450"/>
    </location>
</feature>
<feature type="domain" description="CCHC-type" evidence="6">
    <location>
        <begin position="2297"/>
        <end position="2311"/>
    </location>
</feature>
<evidence type="ECO:0000313" key="8">
    <source>
        <dbReference type="EMBL" id="KXZ75869.1"/>
    </source>
</evidence>
<feature type="compositionally biased region" description="Basic and acidic residues" evidence="5">
    <location>
        <begin position="3723"/>
        <end position="3736"/>
    </location>
</feature>
<dbReference type="SMART" id="SM00183">
    <property type="entry name" value="NAT_PEP"/>
    <property type="match status" value="3"/>
</dbReference>
<dbReference type="EMBL" id="KQ972544">
    <property type="protein sequence ID" value="KXZ75869.1"/>
    <property type="molecule type" value="Genomic_DNA"/>
</dbReference>
<dbReference type="PROSITE" id="PS50878">
    <property type="entry name" value="RT_POL"/>
    <property type="match status" value="4"/>
</dbReference>
<sequence length="6258" mass="707052">MEDEKGNKFTAQGGSSPVPVAGGGKAGLSRPSASNRGASSVGNQAEMLLATGEKEKDQAEGAGRAFGSMVDTPKTGPLHSRLNLTSRLQRCSSLSEGSTKKRKYVDSSPSPKTAYNKKESAVAFSAIEAIRNIVKIAEKLNNTIKASYQPKKEIVHMVESINRNTKVFANESIKAWLEEVRWEPVERITYDADAQTDPPQEAEDTKTLRAELEAVKQQAAKQAKEIEILKRTLQDLEREREQKQGVDATAQSTDDDKESIRREILTQMDRPGTYAEVERVLNLEWPQDVYQATKVIKGSPLAASRDWDLGIFLNEEDGGLDTTAMGRLFKERYPELVEEEEEQDDISYIVQTTKFKLKVNTKYVWKIRIEKSMTNWEDKALNAEILKKLRDIADAMQVEGRVKVAIPIPPRASLDQLRKLAEIAFRNKGRELAIHVPQNLTVNGIPTANPNPKQTKRRGVEKQTGALIVRKPGCEYIDLLKKVKKTLGNSENLKIYKALKTNKGDLLIVTENNEEALANARKTIVEEDNAISVTISRPRGEGMELHIGNIEADITAEQISEAVGKKMEVQPQEIVVKALRKGPAEMQVATIQVKKDLGESLLTQRQIRIGLCLCTTTEKVELVRCYKCWGQGHISTKCSGPERKNLCRKCGKPGHKISDCRGNEYCLQCNEEGHRTGSNKCPVRRKEVRKLIRSISTAKNGHPPQTEEKHMSQMETEEVVPPDTPCVSTGLPSDSLRLRGGGGRGRPTGRPDKIKVLQCNLNRSREAFQLLHGTVHDRQIDIAVVAEPNKKLSEMGPWTLDRRKDVAIRQFNKAEALRKHIGNGFVGVEYRGYALYGCYISPNSTLDEFKQLLRELEGHLNSSGEECIIVGDFNAKSPAWGSKKEDERGRILMDWIAQRDYTIQNTGDEPTFVRGESVSNIDLTITSNGLADKIKNWKVLPEENLSDHRDIYFEICKTKEENEARTKRVRKSWKIDGEGLNIYRELVRKEISGRGRHWSTGTLMQMIEEMCNSSFATCRGGHPAHKRPVYWWNRDIAEQRAKKTTSEQIQQLEDRYRMTKKELRGHIKKAKQTAWKELIEMIEEDPWGKGYKVAMGKFRKETPPSKEETKEAVKKLFPRRERTVWQKEPCQEKIEFSEQELRDAASRLRVKRAPGPDGIQAEIVKLVVEEATSDVLAVINASAGKGEFLTRWKEAKLVLIPKTKQDSEGIRKFRPICLLDIMGKLFEHLIRSRLEKELDEKGGLADSQFGFRKGRSTLDAMEEVLKFAETANRGTWGRKDLCAIVAIDVENAFNSAPWKKIIEALEGKRINKALLALIQDYLQDRGILGSVLGPTLWNVLYDAVLRLEMPVGVRTLAFADDLAVLVSSRNEEEMMALVNQTLQKVAEWMEDTGLSVAAHKTEATLLTGRRRPREIKFSLMGEDISPQTSIMYLGVRLDKELRFAPHVEEVAAKAERTMAALSRLMPNTGGAKPYRRRMLVAVARSQILYGAEIWGSRHLKSKSLEKLERAQRTALLRVTSAYRTTSNEALQVIAGTKPMALAIEERVEIRRMGPGARKAVEDRTRRKWQAAWQNAQNGAWTRKLIPDIGPWLDRKQGHTDFYLTQALTGHGCFGTYLHRIGKTADERCWFCGEDRDDPEHTLFLCERFDGERLEYMKKTLTWPNAEEFVEVMLSSEENWASTSQLGGSSPVPVAGGGKAGLSRPSASNRGASSVGNQAEMLLATGEKEKDQAEGAGRASGSMGDTPKTGPLHSRLNLTSRLQRCSSLSEGSTKKRKYVDSSPSPKTAYNKKESAVAFSAIEAIGNIVKIAEKLYNTIKASYQPKKEIVHMVESINRNTKVFANESIKAWLEEVRWEPVERITYDADAQTDPPQEAEDTKTLRAELEAVKQQAAKQAKEIEILKRTLQDLEREREQKQGVDATAQSTDDDKESIRREILTQMDRPGTYAEVERVLNLEWPQDVYQATKVIKGSPLAASRDWDLGIFLNEEDGGLDTTAMGRLFKERYPELVEEEEEQDDISYIVQTTKFKSKVNTKYVWKIRIEKSMTNWEDKALNAEILKKLRDIADAMQVEGRVKVAIPIPPRASLDQLRKLAEIAFRNKGRELAIHVPQNFTVNGIPTANPNPKQTKRRGVEKQTGALIVRKPGCEYIDLLKKVKKTLGNSENLKIYKALKTNKGDLLIVTENNEEALANARKTIVEEDNAISVTISRPRGEGMELHIGNIEADITAEQISEAVGKKMEVQPQEIVVKALRKGPAEMQVATIQVKKDLGESLLTQRQIRIGLCLCTTTEKVELVRCYKCWGQGHISTKCSGPERKNLCRKCGKPGHKISDCRGNEYCLQCNEEGHRTGSNKCPVRRKEVRKLIRSISTAKNGHPPQTEEKHMSQMETEEVVPPDTPCVSTGLPSDSLRLRGGGGRGRPTGRPDKIKVLQCNLNRSREAFQLLHGTVHDRQIDIAVVAEPNKKLSEMGPWTLDRRKDVAIRQFNKAEALRKHIGNGFVGVEYRGYALYGCYISPNSTLDEFKQLLRELEGQLNSSGEECIIVGDFNAKSPAWGSKKEDERGRILMDWIAQRDYTIQNTGDEPTFVRGESVSNIDLTITSNGLADKIKNWKVLPEENLSDHRDIYFEICKTKEENEARTKRVRKSWKIDGEGLNIYRELVRKEISGRGRHWSTGTLMQKIEEMCNSSFATCRGGHPAHKRPVYWWNRDIAEQRAKCLKARRTLGRGRKYRKTTSEQIQQLEDRYRMTKKELRGHIKKAKQTAWKELIEMIEEDPWGKGYKVAMGKFRKETPPSKEETKEAVKKLFPRRERTVWQKEPCQEKIEFSEQELRDAASRLRVKRAPGPDGIQAEIVKLVVEEATSDVLAVINASAGKGEFPTRWKEAKLVLIPKTKQDSEGIRKFRPICLLDIMGKLFEHLIRSRLEKELDEKGGLADSQFGFRKGRSTLDAMEEVLKFAETANRGTWGRKDLCAIVAIDVENAFNSAPWKKIIEALEGKRINKALLALIQDYLQDRGILVGEGEEYVEMTCGVPQGSVLGPTLWNVLYDAVLRLEMPVGVRTLAFADDLAVLVSSRNEEEMMALVNQTLQKVAEWMEDTGLSVAAHKTEATLLTGRRRPREIKFSLMGEDISPQTSIKYLGVRLDKELRFAPHVEEVAAKAERTMAALSRLMPNTGGAKPYRRRMLVAVARSQILYGAEIWGSRHLKSKSLKKLERAQRTALLRVTSAYRTTSNEALQVIAGTKPMALAIEERVEIRRMGPGARKAVEDRTRRKWQAAWQNAQNGAWTRKLIPDIGPWLDRKQGHTDFYLTQALTGHGCFGTYLHRIGKTADERCWFCGEDRDDPEHTLFLCERFDGERLEYMKKTLTWPNAEEFVEVMLSSEENWASTSQLVRSGQVRSGQVRSGQVRSGQVRSGQVRSGQVRSGQVRSGQVRSGQVRSGQVRSGQVRSGQVRSGPRVKFGWSSIGRLPRWRIGESLPDMGGTGEIKYPGRTKTSQDHTVTPDVVWKRGPRGFGAARKKLTVQGRDTLVPVGEGVVGQALPDGQPTTVQTPSVRSQAEASPKATDFKRGSRQTLYEKISRSHSLGSADKKRKYTDMSPGYERSIEPYKKVESPEAFVLTEALDMVIKLGLDLERRIENNTKREIKDLSARLKRQVEILSRTSVRAWVESHRYIEPEKIQIDVDIQTEALGEGHADELARKEETHNEEILSLRSEVERLRQENEELRRMNRQPQEKTPHDQTTPQVYEGLKENVTAENFEKLIDLKWTNQAYAKTTFVRNDAVKCEDQVVVVEAASGEDVAERLTTRFPEIAPATATSVPTPGTALCVTKSRTIELENGERDDLMNGMRKVATLASNKGIKKFRLYSLIDEPNSQKFETRKITEWALYDTEMMAEVYVPRARNRKSTAGASEPEPESEEWEEQKTKRRRTIKTITVSKAETDEQTYASMLKRLKGEINVEEIGVTVKGVYETSDGRIKINLTEKGKGNCEKFRTAIEEKLGNKAEAKITTARKELIITGIDKETTEEEVRLAIQQHYTEKTACPEDTQVRSFHSNERTNKQTATVLVPETEALHLLQKRKVIIGWTMCRIVEKLRPERCHRCLKYGHRAKECKEKAGENNTEKGGRCLKCGRWGHHAKACQNEPHCYECEQQGHRADSMACPKMAHAMLAKLTHELEASVVTVSEPNLTLAEKEAWLVDDTGSAAIKITDRSLNITDSGNGSSFAWARTGDMTYISCYISPNISAAAFETRLQELEAFLRTHHGNKLLIGDFNAANRAWGSSTNDRRGQLVIEMTEALGMTLLNTGHSPTFLGSGGTSIVDLAFIDDSAAGRVRNWTVLEAETMSDHRAIAIDIEDHRARPATGDHRYGGKAHALRWTKDRDKQLREQLAEILPRINTVDPISVSRAIGEAAQRSLKKIANNRKPIFWWTDEVGNARQRCNAARRRAGRARDDRKTELWRIYKDERKALKKEIKKAKAEAWQRLIEDIEHDPWGKGYRIAIGRAAPRQQVSERERWRAARELFPQCAIPMYDMQEACEPTMFSYEEIQAAAARMRTGKAAGPDGLGPEIVQAAVAASPETISGLVNDLLKSQKFPEQWKRARLALIPKAKKSPDKLPKYRPICVLDSLGKFYEQLILARLLGELEAKGGLSDSQYGFVRGRSTTDAMQDVLRVVEWCSTGSYGRRELCALILLDVANAFNSVRWPDIIQALIDKGISAYLVNLVRSYLTDRFIIVHHGDGFNATCGVPQGSVLGPLLWNFVYDEVLHLDVPVGVRLFAFADDLAMVAMGMTVDELQNNANLALDTVNRWMCSKHLTLAAEKTEAVIMTGRRDHADIRFTVGDSVVKPSESARYLGVYMDRKRTFAQHIAEAAAGTTKLTGKLSRILPNLRGASEGRRRTIAAAVTSKMMYGSEIWSKGLDKLSNAEKVNRAQRPIMLRVACAYRTVATTSLQVLCSMVPWDLLALERRATFKRPENRKAEREKTIRQWKDRWDKESRHSWTKRLIPEIEPWLTRRHGLLDFYTTQMMTGHGCFSSYLSRIGREATEDCWYCDCTRDDAEHTFFDCPRWTEERSEVELILGAFPEPEALVGEMLKDERTKREGERAQAPDAEAPLADGIDNSEQPTRSNVLKDSPGSAATLLMRKRGLVGESPTLSGPLRTYHQRPGGRLLELPLNLGKKKKKKKVRSGQVRSGQVRSGQVRSGQVRSGQVRSGQVRSGQVRSGQVLGARTHGGPMSRGGQVQTVPQMRRRRSFSEDLRKGDVLPGLRRKGSPSKDAGVFLQINLNRSHGAHDAATSFCRRTGRDVILMSEPNEGRVRSNGWWTDDANDVAIAVMNKKIKVYAWGKGLGFVWIDTGECIIYSCYISPNVETVIAERALRNLVGSIGSHGGKPCVVTGDFNAKSPEWGGETQDERGRLLSEWLATLNCVVYNDGMKPTFLKGRYQSWIDVTFSTENAARWVRNWTVEEEETLSDHQFITFQLKLNGEITGNGQSSGRCCGWNTKGFSPSVIRHSFVERMNAKQNKNCVSMVEAIKEACDMHLPKKGRTRNTGKQRVYWWNDDIARARKECISIKRRQMRLRARNRLEEVIEATELKAKEAKWEELINEIERDQWGLGYQIATRKLRLGLEQITLSPQFRQRIADVLFPKHQIKRWNFTETCEVEGITSNEMQQAVRKLKTGKVPGLDNIPVEIVKAIAHEQGEVLMLEAYNGLLREGKFPKEWKRAKLVLLKKPGKEGGSPSDFRPICLLNVVAKLYEQLILIKLKKELEEKGGLSEEQFGFQEGKSTLDAVDRVMALARWANSGDTRRKRWCVLLTFDVKNAFNSANWQNIMEALRKKGISMYLRKVIGSYLSERSLDLGEGQVMEVTSGVPQGSVLGPTLWNILYDGVLRLEIPKEATLVAYADDLALVVIEKDIENLMCTVEMTSKIIGRWMKENGLQLAPEKTEAVLLAGGRRPDKNVVFKVENVELRPKQNVRYLGVDINQRMTFTSHVMRVAAKAEKMGAMLGRLMPNVKGPSPSKRKVMAEVVNSIVMYAAPIWGPTALDMLKYQERLVQVQRKTALRVCSAYRTVSADAVQVIAGMIPIDLRIHETVKVRNRTHTKREAREWSIKEWQNRWNASSKGRWTHRLIPDIRQWIERKKNAGQVNFYLTQFLSGHGDFRCYLRKMHRAENDRCVYCGEMDTAEHVLFQCGKWAGIRHRLEQLVNVKINPDNLVEIMLRSNKNWRKVQRCTEDILKFKMEDEKTGQINSPRDSSEVLTSI</sequence>
<feature type="compositionally biased region" description="Basic and acidic residues" evidence="5">
    <location>
        <begin position="5093"/>
        <end position="5103"/>
    </location>
</feature>
<feature type="domain" description="CCHC-type" evidence="6">
    <location>
        <begin position="647"/>
        <end position="661"/>
    </location>
</feature>
<dbReference type="GO" id="GO:0003824">
    <property type="term" value="F:catalytic activity"/>
    <property type="evidence" value="ECO:0007669"/>
    <property type="project" value="InterPro"/>
</dbReference>
<dbReference type="InterPro" id="IPR000477">
    <property type="entry name" value="RT_dom"/>
</dbReference>
<feature type="region of interest" description="Disordered" evidence="5">
    <location>
        <begin position="3394"/>
        <end position="3457"/>
    </location>
</feature>
<evidence type="ECO:0000256" key="4">
    <source>
        <dbReference type="SAM" id="Coils"/>
    </source>
</evidence>
<feature type="region of interest" description="Disordered" evidence="5">
    <location>
        <begin position="1727"/>
        <end position="1788"/>
    </location>
</feature>
<evidence type="ECO:0000259" key="7">
    <source>
        <dbReference type="PROSITE" id="PS50878"/>
    </source>
</evidence>
<feature type="region of interest" description="Disordered" evidence="5">
    <location>
        <begin position="720"/>
        <end position="752"/>
    </location>
</feature>
<reference evidence="8 9" key="2">
    <citation type="journal article" date="2010" name="Nucleic Acids Res.">
        <title>BeetleBase in 2010: revisions to provide comprehensive genomic information for Tribolium castaneum.</title>
        <authorList>
            <person name="Kim H.S."/>
            <person name="Murphy T."/>
            <person name="Xia J."/>
            <person name="Caragea D."/>
            <person name="Park Y."/>
            <person name="Beeman R.W."/>
            <person name="Lorenzen M.D."/>
            <person name="Butcher S."/>
            <person name="Manak J.R."/>
            <person name="Brown S.J."/>
        </authorList>
    </citation>
    <scope>NUCLEOTIDE SEQUENCE [LARGE SCALE GENOMIC DNA]</scope>
    <source>
        <strain evidence="8 9">Georgia GA2</strain>
    </source>
</reference>
<dbReference type="PANTHER" id="PTHR19446">
    <property type="entry name" value="REVERSE TRANSCRIPTASES"/>
    <property type="match status" value="1"/>
</dbReference>
<dbReference type="SUPFAM" id="SSF56672">
    <property type="entry name" value="DNA/RNA polymerases"/>
    <property type="match status" value="4"/>
</dbReference>
<feature type="region of interest" description="Disordered" evidence="5">
    <location>
        <begin position="5145"/>
        <end position="5271"/>
    </location>
</feature>
<feature type="region of interest" description="Disordered" evidence="5">
    <location>
        <begin position="3901"/>
        <end position="3923"/>
    </location>
</feature>
<evidence type="ECO:0000259" key="6">
    <source>
        <dbReference type="PROSITE" id="PS50158"/>
    </source>
</evidence>
<dbReference type="SUPFAM" id="SSF57756">
    <property type="entry name" value="Retrovirus zinc finger-like domains"/>
    <property type="match status" value="3"/>
</dbReference>
<feature type="domain" description="Reverse transcriptase" evidence="7">
    <location>
        <begin position="1181"/>
        <end position="1437"/>
    </location>
</feature>
<proteinExistence type="predicted"/>
<feature type="region of interest" description="Disordered" evidence="5">
    <location>
        <begin position="5093"/>
        <end position="5131"/>
    </location>
</feature>
<feature type="compositionally biased region" description="Polar residues" evidence="5">
    <location>
        <begin position="1704"/>
        <end position="1715"/>
    </location>
</feature>
<keyword evidence="9" id="KW-1185">Reference proteome</keyword>
<feature type="compositionally biased region" description="Polar residues" evidence="5">
    <location>
        <begin position="82"/>
        <end position="97"/>
    </location>
</feature>
<feature type="compositionally biased region" description="Polar residues" evidence="5">
    <location>
        <begin position="2116"/>
        <end position="2126"/>
    </location>
</feature>
<dbReference type="Pfam" id="PF14529">
    <property type="entry name" value="Exo_endo_phos_2"/>
    <property type="match status" value="4"/>
</dbReference>
<feature type="compositionally biased region" description="Polar residues" evidence="5">
    <location>
        <begin position="3542"/>
        <end position="3556"/>
    </location>
</feature>
<dbReference type="Gene3D" id="4.10.60.10">
    <property type="entry name" value="Zinc finger, CCHC-type"/>
    <property type="match status" value="3"/>
</dbReference>
<keyword evidence="3" id="KW-0862">Zinc</keyword>
<feature type="domain" description="Reverse transcriptase" evidence="7">
    <location>
        <begin position="5707"/>
        <end position="5979"/>
    </location>
</feature>
<feature type="compositionally biased region" description="Polar residues" evidence="5">
    <location>
        <begin position="5117"/>
        <end position="5127"/>
    </location>
</feature>
<dbReference type="InterPro" id="IPR000663">
    <property type="entry name" value="Natr_peptide"/>
</dbReference>
<comment type="subcellular location">
    <subcellularLocation>
        <location evidence="1">Secreted</location>
    </subcellularLocation>
</comment>
<dbReference type="InterPro" id="IPR043502">
    <property type="entry name" value="DNA/RNA_pol_sf"/>
</dbReference>
<dbReference type="GO" id="GO:0071897">
    <property type="term" value="P:DNA biosynthetic process"/>
    <property type="evidence" value="ECO:0007669"/>
    <property type="project" value="UniProtKB-ARBA"/>
</dbReference>
<dbReference type="eggNOG" id="KOG1075">
    <property type="taxonomic scope" value="Eukaryota"/>
</dbReference>
<name>A0A139W9B3_TRICA</name>
<keyword evidence="2" id="KW-0964">Secreted</keyword>
<protein>
    <recommendedName>
        <fullName evidence="10">Reverse transcriptase domain-containing protein</fullName>
    </recommendedName>
</protein>
<feature type="region of interest" description="Disordered" evidence="5">
    <location>
        <begin position="2393"/>
        <end position="2425"/>
    </location>
</feature>
<gene>
    <name evidence="8" type="primary">AUGUSTUS-3.0.2_31661</name>
    <name evidence="8" type="ORF">TcasGA2_TC031661</name>
</gene>
<reference evidence="8 9" key="1">
    <citation type="journal article" date="2008" name="Nature">
        <title>The genome of the model beetle and pest Tribolium castaneum.</title>
        <authorList>
            <consortium name="Tribolium Genome Sequencing Consortium"/>
            <person name="Richards S."/>
            <person name="Gibbs R.A."/>
            <person name="Weinstock G.M."/>
            <person name="Brown S.J."/>
            <person name="Denell R."/>
            <person name="Beeman R.W."/>
            <person name="Gibbs R."/>
            <person name="Beeman R.W."/>
            <person name="Brown S.J."/>
            <person name="Bucher G."/>
            <person name="Friedrich M."/>
            <person name="Grimmelikhuijzen C.J."/>
            <person name="Klingler M."/>
            <person name="Lorenzen M."/>
            <person name="Richards S."/>
            <person name="Roth S."/>
            <person name="Schroder R."/>
            <person name="Tautz D."/>
            <person name="Zdobnov E.M."/>
            <person name="Muzny D."/>
            <person name="Gibbs R.A."/>
            <person name="Weinstock G.M."/>
            <person name="Attaway T."/>
            <person name="Bell S."/>
            <person name="Buhay C.J."/>
            <person name="Chandrabose M.N."/>
            <person name="Chavez D."/>
            <person name="Clerk-Blankenburg K.P."/>
            <person name="Cree A."/>
            <person name="Dao M."/>
            <person name="Davis C."/>
            <person name="Chacko J."/>
            <person name="Dinh H."/>
            <person name="Dugan-Rocha S."/>
            <person name="Fowler G."/>
            <person name="Garner T.T."/>
            <person name="Garnes J."/>
            <person name="Gnirke A."/>
            <person name="Hawes A."/>
            <person name="Hernandez J."/>
            <person name="Hines S."/>
            <person name="Holder M."/>
            <person name="Hume J."/>
            <person name="Jhangiani S.N."/>
            <person name="Joshi V."/>
            <person name="Khan Z.M."/>
            <person name="Jackson L."/>
            <person name="Kovar C."/>
            <person name="Kowis A."/>
            <person name="Lee S."/>
            <person name="Lewis L.R."/>
            <person name="Margolis J."/>
            <person name="Morgan M."/>
            <person name="Nazareth L.V."/>
            <person name="Nguyen N."/>
            <person name="Okwuonu G."/>
            <person name="Parker D."/>
            <person name="Richards S."/>
            <person name="Ruiz S.J."/>
            <person name="Santibanez J."/>
            <person name="Savard J."/>
            <person name="Scherer S.E."/>
            <person name="Schneider B."/>
            <person name="Sodergren E."/>
            <person name="Tautz D."/>
            <person name="Vattahil S."/>
            <person name="Villasana D."/>
            <person name="White C.S."/>
            <person name="Wright R."/>
            <person name="Park Y."/>
            <person name="Beeman R.W."/>
            <person name="Lord J."/>
            <person name="Oppert B."/>
            <person name="Lorenzen M."/>
            <person name="Brown S."/>
            <person name="Wang L."/>
            <person name="Savard J."/>
            <person name="Tautz D."/>
            <person name="Richards S."/>
            <person name="Weinstock G."/>
            <person name="Gibbs R.A."/>
            <person name="Liu Y."/>
            <person name="Worley K."/>
            <person name="Weinstock G."/>
            <person name="Elsik C.G."/>
            <person name="Reese J.T."/>
            <person name="Elhaik E."/>
            <person name="Landan G."/>
            <person name="Graur D."/>
            <person name="Arensburger P."/>
            <person name="Atkinson P."/>
            <person name="Beeman R.W."/>
            <person name="Beidler J."/>
            <person name="Brown S.J."/>
            <person name="Demuth J.P."/>
            <person name="Drury D.W."/>
            <person name="Du Y.Z."/>
            <person name="Fujiwara H."/>
            <person name="Lorenzen M."/>
            <person name="Maselli V."/>
            <person name="Osanai M."/>
            <person name="Park Y."/>
            <person name="Robertson H.M."/>
            <person name="Tu Z."/>
            <person name="Wang J.J."/>
            <person name="Wang S."/>
            <person name="Richards S."/>
            <person name="Song H."/>
            <person name="Zhang L."/>
            <person name="Sodergren E."/>
            <person name="Werner D."/>
            <person name="Stanke M."/>
            <person name="Morgenstern B."/>
            <person name="Solovyev V."/>
            <person name="Kosarev P."/>
            <person name="Brown G."/>
            <person name="Chen H.C."/>
            <person name="Ermolaeva O."/>
            <person name="Hlavina W."/>
            <person name="Kapustin Y."/>
            <person name="Kiryutin B."/>
            <person name="Kitts P."/>
            <person name="Maglott D."/>
            <person name="Pruitt K."/>
            <person name="Sapojnikov V."/>
            <person name="Souvorov A."/>
            <person name="Mackey A.J."/>
            <person name="Waterhouse R.M."/>
            <person name="Wyder S."/>
            <person name="Zdobnov E.M."/>
            <person name="Zdobnov E.M."/>
            <person name="Wyder S."/>
            <person name="Kriventseva E.V."/>
            <person name="Kadowaki T."/>
            <person name="Bork P."/>
            <person name="Aranda M."/>
            <person name="Bao R."/>
            <person name="Beermann A."/>
            <person name="Berns N."/>
            <person name="Bolognesi R."/>
            <person name="Bonneton F."/>
            <person name="Bopp D."/>
            <person name="Brown S.J."/>
            <person name="Bucher G."/>
            <person name="Butts T."/>
            <person name="Chaumot A."/>
            <person name="Denell R.E."/>
            <person name="Ferrier D.E."/>
            <person name="Friedrich M."/>
            <person name="Gordon C.M."/>
            <person name="Jindra M."/>
            <person name="Klingler M."/>
            <person name="Lan Q."/>
            <person name="Lattorff H.M."/>
            <person name="Laudet V."/>
            <person name="von Levetsow C."/>
            <person name="Liu Z."/>
            <person name="Lutz R."/>
            <person name="Lynch J.A."/>
            <person name="da Fonseca R.N."/>
            <person name="Posnien N."/>
            <person name="Reuter R."/>
            <person name="Roth S."/>
            <person name="Savard J."/>
            <person name="Schinko J.B."/>
            <person name="Schmitt C."/>
            <person name="Schoppmeier M."/>
            <person name="Schroder R."/>
            <person name="Shippy T.D."/>
            <person name="Simonnet F."/>
            <person name="Marques-Souza H."/>
            <person name="Tautz D."/>
            <person name="Tomoyasu Y."/>
            <person name="Trauner J."/>
            <person name="Van der Zee M."/>
            <person name="Vervoort M."/>
            <person name="Wittkopp N."/>
            <person name="Wimmer E.A."/>
            <person name="Yang X."/>
            <person name="Jones A.K."/>
            <person name="Sattelle D.B."/>
            <person name="Ebert P.R."/>
            <person name="Nelson D."/>
            <person name="Scott J.G."/>
            <person name="Beeman R.W."/>
            <person name="Muthukrishnan S."/>
            <person name="Kramer K.J."/>
            <person name="Arakane Y."/>
            <person name="Beeman R.W."/>
            <person name="Zhu Q."/>
            <person name="Hogenkamp D."/>
            <person name="Dixit R."/>
            <person name="Oppert B."/>
            <person name="Jiang H."/>
            <person name="Zou Z."/>
            <person name="Marshall J."/>
            <person name="Elpidina E."/>
            <person name="Vinokurov K."/>
            <person name="Oppert C."/>
            <person name="Zou Z."/>
            <person name="Evans J."/>
            <person name="Lu Z."/>
            <person name="Zhao P."/>
            <person name="Sumathipala N."/>
            <person name="Altincicek B."/>
            <person name="Vilcinskas A."/>
            <person name="Williams M."/>
            <person name="Hultmark D."/>
            <person name="Hetru C."/>
            <person name="Jiang H."/>
            <person name="Grimmelikhuijzen C.J."/>
            <person name="Hauser F."/>
            <person name="Cazzamali G."/>
            <person name="Williamson M."/>
            <person name="Park Y."/>
            <person name="Li B."/>
            <person name="Tanaka Y."/>
            <person name="Predel R."/>
            <person name="Neupert S."/>
            <person name="Schachtner J."/>
            <person name="Verleyen P."/>
            <person name="Raible F."/>
            <person name="Bork P."/>
            <person name="Friedrich M."/>
            <person name="Walden K.K."/>
            <person name="Robertson H.M."/>
            <person name="Angeli S."/>
            <person name="Foret S."/>
            <person name="Bucher G."/>
            <person name="Schuetz S."/>
            <person name="Maleszka R."/>
            <person name="Wimmer E.A."/>
            <person name="Beeman R.W."/>
            <person name="Lorenzen M."/>
            <person name="Tomoyasu Y."/>
            <person name="Miller S.C."/>
            <person name="Grossmann D."/>
            <person name="Bucher G."/>
        </authorList>
    </citation>
    <scope>NUCLEOTIDE SEQUENCE [LARGE SCALE GENOMIC DNA]</scope>
    <source>
        <strain evidence="8 9">Georgia GA2</strain>
    </source>
</reference>
<feature type="coiled-coil region" evidence="4">
    <location>
        <begin position="5578"/>
        <end position="5607"/>
    </location>
</feature>
<keyword evidence="3" id="KW-0863">Zinc-finger</keyword>
<feature type="domain" description="Reverse transcriptase" evidence="7">
    <location>
        <begin position="4584"/>
        <end position="4855"/>
    </location>
</feature>
<dbReference type="GO" id="GO:0005576">
    <property type="term" value="C:extracellular region"/>
    <property type="evidence" value="ECO:0007669"/>
    <property type="project" value="UniProtKB-SubCell"/>
</dbReference>
<feature type="domain" description="CCHC-type" evidence="6">
    <location>
        <begin position="4095"/>
        <end position="4111"/>
    </location>
</feature>
<dbReference type="InterPro" id="IPR036875">
    <property type="entry name" value="Znf_CCHC_sf"/>
</dbReference>
<feature type="region of interest" description="Disordered" evidence="5">
    <location>
        <begin position="443"/>
        <end position="462"/>
    </location>
</feature>
<feature type="domain" description="CCHC-type" evidence="6">
    <location>
        <begin position="4123"/>
        <end position="4139"/>
    </location>
</feature>
<dbReference type="InterPro" id="IPR005135">
    <property type="entry name" value="Endo/exonuclease/phosphatase"/>
</dbReference>
<evidence type="ECO:0000256" key="5">
    <source>
        <dbReference type="SAM" id="MobiDB-lite"/>
    </source>
</evidence>
<feature type="domain" description="CCHC-type" evidence="6">
    <location>
        <begin position="624"/>
        <end position="638"/>
    </location>
</feature>
<dbReference type="Pfam" id="PF00078">
    <property type="entry name" value="RVT_1"/>
    <property type="match status" value="4"/>
</dbReference>
<evidence type="ECO:0000256" key="2">
    <source>
        <dbReference type="ARBA" id="ARBA00022525"/>
    </source>
</evidence>
<dbReference type="CDD" id="cd01650">
    <property type="entry name" value="RT_nLTR_like"/>
    <property type="match status" value="4"/>
</dbReference>
<dbReference type="InterPro" id="IPR036691">
    <property type="entry name" value="Endo/exonu/phosph_ase_sf"/>
</dbReference>
<feature type="coiled-coil region" evidence="4">
    <location>
        <begin position="2730"/>
        <end position="2757"/>
    </location>
</feature>
<feature type="coiled-coil region" evidence="4">
    <location>
        <begin position="1875"/>
        <end position="1919"/>
    </location>
</feature>
<dbReference type="Proteomes" id="UP000007266">
    <property type="component" value="Unassembled WGS sequence"/>
</dbReference>
<dbReference type="GO" id="GO:0003676">
    <property type="term" value="F:nucleic acid binding"/>
    <property type="evidence" value="ECO:0007669"/>
    <property type="project" value="InterPro"/>
</dbReference>
<dbReference type="Gene3D" id="3.60.10.10">
    <property type="entry name" value="Endonuclease/exonuclease/phosphatase"/>
    <property type="match status" value="4"/>
</dbReference>
<feature type="region of interest" description="Disordered" evidence="5">
    <location>
        <begin position="3723"/>
        <end position="3742"/>
    </location>
</feature>
<feature type="domain" description="CCHC-type" evidence="6">
    <location>
        <begin position="2320"/>
        <end position="2334"/>
    </location>
</feature>
<evidence type="ECO:0008006" key="10">
    <source>
        <dbReference type="Google" id="ProtNLM"/>
    </source>
</evidence>
<evidence type="ECO:0000256" key="1">
    <source>
        <dbReference type="ARBA" id="ARBA00004613"/>
    </source>
</evidence>
<feature type="compositionally biased region" description="Polar residues" evidence="5">
    <location>
        <begin position="1755"/>
        <end position="1770"/>
    </location>
</feature>
<dbReference type="InParanoid" id="A0A139W9B3"/>
<feature type="region of interest" description="Disordered" evidence="5">
    <location>
        <begin position="1681"/>
        <end position="1715"/>
    </location>
</feature>
<dbReference type="GO" id="GO:0005179">
    <property type="term" value="F:hormone activity"/>
    <property type="evidence" value="ECO:0007669"/>
    <property type="project" value="InterPro"/>
</dbReference>
<feature type="compositionally biased region" description="Basic residues" evidence="5">
    <location>
        <begin position="5174"/>
        <end position="5183"/>
    </location>
</feature>
<dbReference type="InterPro" id="IPR001878">
    <property type="entry name" value="Znf_CCHC"/>
</dbReference>
<keyword evidence="3" id="KW-0479">Metal-binding</keyword>
<dbReference type="PROSITE" id="PS50158">
    <property type="entry name" value="ZF_CCHC"/>
    <property type="match status" value="6"/>
</dbReference>
<dbReference type="SUPFAM" id="SSF56219">
    <property type="entry name" value="DNase I-like"/>
    <property type="match status" value="4"/>
</dbReference>
<evidence type="ECO:0000256" key="3">
    <source>
        <dbReference type="PROSITE-ProRule" id="PRU00047"/>
    </source>
</evidence>
<feature type="compositionally biased region" description="Polar residues" evidence="5">
    <location>
        <begin position="443"/>
        <end position="453"/>
    </location>
</feature>
<feature type="region of interest" description="Disordered" evidence="5">
    <location>
        <begin position="3533"/>
        <end position="3595"/>
    </location>
</feature>
<organism evidence="8 9">
    <name type="scientific">Tribolium castaneum</name>
    <name type="common">Red flour beetle</name>
    <dbReference type="NCBI Taxonomy" id="7070"/>
    <lineage>
        <taxon>Eukaryota</taxon>
        <taxon>Metazoa</taxon>
        <taxon>Ecdysozoa</taxon>
        <taxon>Arthropoda</taxon>
        <taxon>Hexapoda</taxon>
        <taxon>Insecta</taxon>
        <taxon>Pterygota</taxon>
        <taxon>Neoptera</taxon>
        <taxon>Endopterygota</taxon>
        <taxon>Coleoptera</taxon>
        <taxon>Polyphaga</taxon>
        <taxon>Cucujiformia</taxon>
        <taxon>Tenebrionidae</taxon>
        <taxon>Tenebrionidae incertae sedis</taxon>
        <taxon>Tribolium</taxon>
    </lineage>
</organism>
<feature type="compositionally biased region" description="Polar residues" evidence="5">
    <location>
        <begin position="31"/>
        <end position="43"/>
    </location>
</feature>